<proteinExistence type="inferred from homology"/>
<dbReference type="GO" id="GO:0008714">
    <property type="term" value="F:AMP nucleosidase activity"/>
    <property type="evidence" value="ECO:0007669"/>
    <property type="project" value="UniProtKB-EC"/>
</dbReference>
<keyword evidence="3" id="KW-0378">Hydrolase</keyword>
<sequence>MHAVCVYCGSSTGADPGYVEAATAMGREIASRAMTLVYGGGSVGLMNATADAALAAGGRAVGVITELLMQREVGHTGLSELHIVENMHQRKKLMADYADGFVALPGGLGTLEELFEVWTWRQLGYHNKPVGLLNVQGYYDSLLDFLAQSHEQGFVRAEVLAPLVVDTDPGRLLDRMVGSQLVRDDPWWRMREAI</sequence>
<dbReference type="Gene3D" id="3.40.50.450">
    <property type="match status" value="1"/>
</dbReference>
<dbReference type="GO" id="GO:0005829">
    <property type="term" value="C:cytosol"/>
    <property type="evidence" value="ECO:0007669"/>
    <property type="project" value="TreeGrafter"/>
</dbReference>
<evidence type="ECO:0000313" key="4">
    <source>
        <dbReference type="EMBL" id="SBP89246.1"/>
    </source>
</evidence>
<gene>
    <name evidence="4" type="ORF">THIARS_70866</name>
</gene>
<dbReference type="EMBL" id="FLMQ01000056">
    <property type="protein sequence ID" value="SBP89246.1"/>
    <property type="molecule type" value="Genomic_DNA"/>
</dbReference>
<dbReference type="PANTHER" id="PTHR31223:SF70">
    <property type="entry name" value="LOG FAMILY PROTEIN YJL055W"/>
    <property type="match status" value="1"/>
</dbReference>
<dbReference type="NCBIfam" id="TIGR00730">
    <property type="entry name" value="Rossman fold protein, TIGR00730 family"/>
    <property type="match status" value="1"/>
</dbReference>
<organism evidence="4 5">
    <name type="scientific">Thiomonas delicata</name>
    <name type="common">Thiomonas cuprina</name>
    <dbReference type="NCBI Taxonomy" id="364030"/>
    <lineage>
        <taxon>Bacteria</taxon>
        <taxon>Pseudomonadati</taxon>
        <taxon>Pseudomonadota</taxon>
        <taxon>Betaproteobacteria</taxon>
        <taxon>Burkholderiales</taxon>
        <taxon>Thiomonas</taxon>
    </lineage>
</organism>
<dbReference type="RefSeq" id="WP_094161358.1">
    <property type="nucleotide sequence ID" value="NZ_LT592171.1"/>
</dbReference>
<evidence type="ECO:0000256" key="2">
    <source>
        <dbReference type="ARBA" id="ARBA00006763"/>
    </source>
</evidence>
<dbReference type="InterPro" id="IPR031100">
    <property type="entry name" value="LOG_fam"/>
</dbReference>
<dbReference type="InterPro" id="IPR005269">
    <property type="entry name" value="LOG"/>
</dbReference>
<keyword evidence="5" id="KW-1185">Reference proteome</keyword>
<dbReference type="Pfam" id="PF03641">
    <property type="entry name" value="Lysine_decarbox"/>
    <property type="match status" value="1"/>
</dbReference>
<reference evidence="4 5" key="1">
    <citation type="submission" date="2016-06" db="EMBL/GenBank/DDBJ databases">
        <authorList>
            <person name="Kjaerup R.B."/>
            <person name="Dalgaard T.S."/>
            <person name="Juul-Madsen H.R."/>
        </authorList>
    </citation>
    <scope>NUCLEOTIDE SEQUENCE [LARGE SCALE GENOMIC DNA]</scope>
    <source>
        <strain evidence="4 5">DSM 16361</strain>
    </source>
</reference>
<evidence type="ECO:0000256" key="1">
    <source>
        <dbReference type="ARBA" id="ARBA00000274"/>
    </source>
</evidence>
<dbReference type="EC" id="3.2.2.n1" evidence="3"/>
<dbReference type="OrthoDB" id="9801098at2"/>
<dbReference type="SUPFAM" id="SSF102405">
    <property type="entry name" value="MCP/YpsA-like"/>
    <property type="match status" value="1"/>
</dbReference>
<dbReference type="PANTHER" id="PTHR31223">
    <property type="entry name" value="LOG FAMILY PROTEIN YJL055W"/>
    <property type="match status" value="1"/>
</dbReference>
<comment type="catalytic activity">
    <reaction evidence="1">
        <text>AMP + H2O = D-ribose 5-phosphate + adenine</text>
        <dbReference type="Rhea" id="RHEA:20129"/>
        <dbReference type="ChEBI" id="CHEBI:15377"/>
        <dbReference type="ChEBI" id="CHEBI:16708"/>
        <dbReference type="ChEBI" id="CHEBI:78346"/>
        <dbReference type="ChEBI" id="CHEBI:456215"/>
        <dbReference type="EC" id="3.2.2.4"/>
    </reaction>
</comment>
<evidence type="ECO:0000313" key="5">
    <source>
        <dbReference type="Proteomes" id="UP000214566"/>
    </source>
</evidence>
<dbReference type="AlphaFoldDB" id="A0A238D7F7"/>
<dbReference type="GO" id="GO:0009691">
    <property type="term" value="P:cytokinin biosynthetic process"/>
    <property type="evidence" value="ECO:0007669"/>
    <property type="project" value="UniProtKB-UniRule"/>
</dbReference>
<dbReference type="Proteomes" id="UP000214566">
    <property type="component" value="Unassembled WGS sequence"/>
</dbReference>
<keyword evidence="3" id="KW-0203">Cytokinin biosynthesis</keyword>
<evidence type="ECO:0000256" key="3">
    <source>
        <dbReference type="RuleBase" id="RU363015"/>
    </source>
</evidence>
<name>A0A238D7F7_THIDL</name>
<accession>A0A238D7F7</accession>
<protein>
    <recommendedName>
        <fullName evidence="3">Cytokinin riboside 5'-monophosphate phosphoribohydrolase</fullName>
        <ecNumber evidence="3">3.2.2.n1</ecNumber>
    </recommendedName>
</protein>
<comment type="similarity">
    <text evidence="2 3">Belongs to the LOG family.</text>
</comment>